<evidence type="ECO:0000313" key="2">
    <source>
        <dbReference type="EMBL" id="ETA81486.1"/>
    </source>
</evidence>
<dbReference type="AlphaFoldDB" id="V7I880"/>
<protein>
    <recommendedName>
        <fullName evidence="4">Lipoprotein</fullName>
    </recommendedName>
</protein>
<evidence type="ECO:0008006" key="4">
    <source>
        <dbReference type="Google" id="ProtNLM"/>
    </source>
</evidence>
<keyword evidence="3" id="KW-1185">Reference proteome</keyword>
<dbReference type="eggNOG" id="ENOG5033MCI">
    <property type="taxonomic scope" value="Bacteria"/>
</dbReference>
<dbReference type="RefSeq" id="WP_023383317.1">
    <property type="nucleotide sequence ID" value="NZ_AXUN02000101.1"/>
</dbReference>
<evidence type="ECO:0000313" key="3">
    <source>
        <dbReference type="Proteomes" id="UP000017747"/>
    </source>
</evidence>
<reference evidence="2 3" key="1">
    <citation type="journal article" date="2014" name="Genome Announc.">
        <title>Genome Sequence of Youngiibacter fragilis, the Type Strain of the Genus Youngiibacter.</title>
        <authorList>
            <person name="Wawrik C.B."/>
            <person name="Callaghan A.V."/>
            <person name="Stamps B.W."/>
            <person name="Wawrik B."/>
        </authorList>
    </citation>
    <scope>NUCLEOTIDE SEQUENCE [LARGE SCALE GENOMIC DNA]</scope>
    <source>
        <strain evidence="2 3">232.1</strain>
    </source>
</reference>
<accession>V7I880</accession>
<keyword evidence="1" id="KW-0732">Signal</keyword>
<sequence length="174" mass="19091">MSRKFKTVILLFLCISSIPVLPGCSAKSAEGFAIYLTKDDIAPANMEALSHVEKSSMPLLTEKELVSYDAGEHAMLLTAEGMRRLDGLDVSTRGKSFLVCVDGQPIYWGAFWTPISSMSFEGVVIMLPFTSTEDNIVRISLGYPGESFYKGNDPRNDKSVMEALEKAGKLTVRP</sequence>
<name>V7I880_9CLOT</name>
<gene>
    <name evidence="2" type="ORF">T472_0206040</name>
</gene>
<dbReference type="OrthoDB" id="158442at2"/>
<proteinExistence type="predicted"/>
<evidence type="ECO:0000256" key="1">
    <source>
        <dbReference type="SAM" id="SignalP"/>
    </source>
</evidence>
<comment type="caution">
    <text evidence="2">The sequence shown here is derived from an EMBL/GenBank/DDBJ whole genome shotgun (WGS) entry which is preliminary data.</text>
</comment>
<feature type="signal peptide" evidence="1">
    <location>
        <begin position="1"/>
        <end position="22"/>
    </location>
</feature>
<organism evidence="2 3">
    <name type="scientific">Youngiibacter fragilis 232.1</name>
    <dbReference type="NCBI Taxonomy" id="994573"/>
    <lineage>
        <taxon>Bacteria</taxon>
        <taxon>Bacillati</taxon>
        <taxon>Bacillota</taxon>
        <taxon>Clostridia</taxon>
        <taxon>Eubacteriales</taxon>
        <taxon>Clostridiaceae</taxon>
        <taxon>Youngiibacter</taxon>
    </lineage>
</organism>
<feature type="chain" id="PRO_5039441904" description="Lipoprotein" evidence="1">
    <location>
        <begin position="23"/>
        <end position="174"/>
    </location>
</feature>
<dbReference type="Proteomes" id="UP000017747">
    <property type="component" value="Unassembled WGS sequence"/>
</dbReference>
<dbReference type="EMBL" id="AXUN02000101">
    <property type="protein sequence ID" value="ETA81486.1"/>
    <property type="molecule type" value="Genomic_DNA"/>
</dbReference>